<dbReference type="EMBL" id="MN696171">
    <property type="protein sequence ID" value="QGZ00190.1"/>
    <property type="molecule type" value="Genomic_DNA"/>
</dbReference>
<protein>
    <submittedName>
        <fullName evidence="4">ORF30</fullName>
    </submittedName>
</protein>
<evidence type="ECO:0000313" key="10">
    <source>
        <dbReference type="EMBL" id="QGZ00049.1"/>
    </source>
</evidence>
<evidence type="ECO:0000313" key="11">
    <source>
        <dbReference type="EMBL" id="QGZ00190.1"/>
    </source>
</evidence>
<dbReference type="EMBL" id="MN696168">
    <property type="protein sequence ID" value="QGY99764.1"/>
    <property type="molecule type" value="Genomic_DNA"/>
</dbReference>
<organismHost>
    <name type="scientific">Cydia pomonella</name>
    <name type="common">Codling moth</name>
    <dbReference type="NCBI Taxonomy" id="82600"/>
</organismHost>
<evidence type="ECO:0000313" key="4">
    <source>
        <dbReference type="EMBL" id="AIU37238.1"/>
    </source>
</evidence>
<name>A0A097P267_GVCP</name>
<dbReference type="EMBL" id="KM217577">
    <property type="protein sequence ID" value="AIU37238.1"/>
    <property type="molecule type" value="Genomic_DNA"/>
</dbReference>
<evidence type="ECO:0000313" key="5">
    <source>
        <dbReference type="EMBL" id="QGY99339.1"/>
    </source>
</evidence>
<evidence type="ECO:0000313" key="8">
    <source>
        <dbReference type="EMBL" id="QGY99764.1"/>
    </source>
</evidence>
<dbReference type="EMBL" id="MN696169">
    <property type="protein sequence ID" value="QGY99905.1"/>
    <property type="molecule type" value="Genomic_DNA"/>
</dbReference>
<evidence type="ECO:0000313" key="1">
    <source>
        <dbReference type="EMBL" id="AIU36676.1"/>
    </source>
</evidence>
<organism evidence="4">
    <name type="scientific">Cydia pomonella granulosis virus</name>
    <name type="common">CpGV</name>
    <name type="synonym">Cydia pomonella granulovirus</name>
    <dbReference type="NCBI Taxonomy" id="28289"/>
    <lineage>
        <taxon>Viruses</taxon>
        <taxon>Viruses incertae sedis</taxon>
        <taxon>Naldaviricetes</taxon>
        <taxon>Lefavirales</taxon>
        <taxon>Baculoviridae</taxon>
        <taxon>Betabaculovirus</taxon>
        <taxon>Betabaculovirus cypomonellae</taxon>
    </lineage>
</organism>
<dbReference type="KEGG" id="vg:921438"/>
<evidence type="ECO:0000313" key="3">
    <source>
        <dbReference type="EMBL" id="AIU37097.1"/>
    </source>
</evidence>
<dbReference type="OrthoDB" id="23049at10239"/>
<dbReference type="EMBL" id="MN696165">
    <property type="protein sequence ID" value="QGY99339.1"/>
    <property type="molecule type" value="Genomic_DNA"/>
</dbReference>
<evidence type="ECO:0000313" key="7">
    <source>
        <dbReference type="EMBL" id="QGY99623.1"/>
    </source>
</evidence>
<dbReference type="RefSeq" id="NP_148814.1">
    <property type="nucleotide sequence ID" value="NC_002816.1"/>
</dbReference>
<dbReference type="EMBL" id="MN696167">
    <property type="protein sequence ID" value="QGY99623.1"/>
    <property type="molecule type" value="Genomic_DNA"/>
</dbReference>
<gene>
    <name evidence="4" type="primary">orf30</name>
</gene>
<reference evidence="4" key="1">
    <citation type="journal article" date="2014" name="Proc. Natl. Acad. Sci. U.S.A.">
        <title>Baculovirus resistance in codling moth is virus isolate-dependent and the consequence of a mutation in viral gene pe38.</title>
        <authorList>
            <person name="Gebhardt M.M."/>
            <person name="Eberle K.E."/>
            <person name="Radtke P."/>
            <person name="Jehle J.A."/>
        </authorList>
    </citation>
    <scope>NUCLEOTIDE SEQUENCE</scope>
    <source>
        <strain evidence="4">CpGV-E2</strain>
        <strain evidence="3">CpGV-I12</strain>
        <strain evidence="2">CpGV-M</strain>
        <strain evidence="1">CpGV-S</strain>
    </source>
</reference>
<dbReference type="EMBL" id="KM217575">
    <property type="protein sequence ID" value="AIU36955.1"/>
    <property type="molecule type" value="Genomic_DNA"/>
</dbReference>
<evidence type="ECO:0000313" key="2">
    <source>
        <dbReference type="EMBL" id="AIU36955.1"/>
    </source>
</evidence>
<dbReference type="GeneID" id="921438"/>
<dbReference type="EMBL" id="KM217576">
    <property type="protein sequence ID" value="AIU37097.1"/>
    <property type="molecule type" value="Genomic_DNA"/>
</dbReference>
<proteinExistence type="predicted"/>
<evidence type="ECO:0000313" key="9">
    <source>
        <dbReference type="EMBL" id="QGY99905.1"/>
    </source>
</evidence>
<reference evidence="5" key="2">
    <citation type="journal article" date="2019" name="Virology">
        <title>Single nucleotide polymorphism (SNP) frequencies and distribution reveal complex genetic composition of seven novel natural isolates of Cydia pomonella granulovirus.</title>
        <authorList>
            <person name="Fan J."/>
            <person name="Wennmann J.T."/>
            <person name="Wang D."/>
            <person name="Jehle J.A."/>
        </authorList>
    </citation>
    <scope>NUCLEOTIDE SEQUENCE</scope>
    <source>
        <strain evidence="5">CpGV-ALE</strain>
        <strain evidence="6">CpGV-JQ</strain>
        <strain evidence="7">CpGV-KS1</strain>
        <strain evidence="8">CpGV-KS2</strain>
        <strain evidence="9">CpGV-WW</strain>
        <strain evidence="11">CpGV-ZY</strain>
        <strain evidence="10">CpGV-ZY2</strain>
    </source>
</reference>
<dbReference type="EMBL" id="KM217573">
    <property type="protein sequence ID" value="AIU36676.1"/>
    <property type="molecule type" value="Genomic_DNA"/>
</dbReference>
<evidence type="ECO:0000313" key="6">
    <source>
        <dbReference type="EMBL" id="QGY99481.1"/>
    </source>
</evidence>
<dbReference type="EMBL" id="MN696166">
    <property type="protein sequence ID" value="QGY99481.1"/>
    <property type="molecule type" value="Genomic_DNA"/>
</dbReference>
<dbReference type="EMBL" id="MN696170">
    <property type="protein sequence ID" value="QGZ00049.1"/>
    <property type="molecule type" value="Genomic_DNA"/>
</dbReference>
<accession>A0A097P267</accession>
<sequence length="181" mass="21184">MTQKININQVVALLEEVANTVTDDHLAAKLQRVKENCSASKILKWKVLSDKKKREHKIYLHVYYGVDSSNVDKERVLAFYVNSRKQAKFFSTLVNSVSTSETHFEPALSVLLGNKADKKHQTLIKELKNLHFFYKYPITKNKFRYVYFKDIKTCVETVARVCEKKNYKIVYSNIHNIKHIL</sequence>